<accession>A0A8S4QT01</accession>
<proteinExistence type="predicted"/>
<evidence type="ECO:0000313" key="1">
    <source>
        <dbReference type="EMBL" id="CAH2215920.1"/>
    </source>
</evidence>
<sequence>MSAAAVLPPRATMPLMSPRRDRKPYVPRLTLLPAPLAAPVMLWAHSALQNTYEAASLAEAISDLCGSC</sequence>
<comment type="caution">
    <text evidence="1">The sequence shown here is derived from an EMBL/GenBank/DDBJ whole genome shotgun (WGS) entry which is preliminary data.</text>
</comment>
<reference evidence="1" key="1">
    <citation type="submission" date="2022-03" db="EMBL/GenBank/DDBJ databases">
        <authorList>
            <person name="Lindestad O."/>
        </authorList>
    </citation>
    <scope>NUCLEOTIDE SEQUENCE</scope>
</reference>
<gene>
    <name evidence="1" type="primary">jg2211</name>
    <name evidence="1" type="ORF">PAEG_LOCUS3999</name>
</gene>
<organism evidence="1 2">
    <name type="scientific">Pararge aegeria aegeria</name>
    <dbReference type="NCBI Taxonomy" id="348720"/>
    <lineage>
        <taxon>Eukaryota</taxon>
        <taxon>Metazoa</taxon>
        <taxon>Ecdysozoa</taxon>
        <taxon>Arthropoda</taxon>
        <taxon>Hexapoda</taxon>
        <taxon>Insecta</taxon>
        <taxon>Pterygota</taxon>
        <taxon>Neoptera</taxon>
        <taxon>Endopterygota</taxon>
        <taxon>Lepidoptera</taxon>
        <taxon>Glossata</taxon>
        <taxon>Ditrysia</taxon>
        <taxon>Papilionoidea</taxon>
        <taxon>Nymphalidae</taxon>
        <taxon>Satyrinae</taxon>
        <taxon>Satyrini</taxon>
        <taxon>Parargina</taxon>
        <taxon>Pararge</taxon>
    </lineage>
</organism>
<evidence type="ECO:0000313" key="2">
    <source>
        <dbReference type="Proteomes" id="UP000838756"/>
    </source>
</evidence>
<dbReference type="EMBL" id="CAKXAJ010013363">
    <property type="protein sequence ID" value="CAH2215920.1"/>
    <property type="molecule type" value="Genomic_DNA"/>
</dbReference>
<dbReference type="AlphaFoldDB" id="A0A8S4QT01"/>
<name>A0A8S4QT01_9NEOP</name>
<keyword evidence="2" id="KW-1185">Reference proteome</keyword>
<protein>
    <submittedName>
        <fullName evidence="1">Jg2211 protein</fullName>
    </submittedName>
</protein>
<dbReference type="Proteomes" id="UP000838756">
    <property type="component" value="Unassembled WGS sequence"/>
</dbReference>